<dbReference type="GO" id="GO:0008236">
    <property type="term" value="F:serine-type peptidase activity"/>
    <property type="evidence" value="ECO:0007669"/>
    <property type="project" value="InterPro"/>
</dbReference>
<evidence type="ECO:0000313" key="3">
    <source>
        <dbReference type="EMBL" id="TYQ03972.1"/>
    </source>
</evidence>
<sequence>MSLASTFFSHPHQAFTTGFYRNESFDYELRVLLGQATYGASDTGEVLAAVAEVGDKDHEGWYVAWFDLGSRIFKEAEESARAGHPRSASSAYLRAASYFAVAVNAVDGLTDDSVLVPTFRHHRAAWDGFVDTTSQAVERVRIPYEDTTMPGYFFRPPGDVRRPTLIMVNGSDGPISSMWVNGGAGALERGYNVLMFDGPGQQSMLFENNIPFRHDWEAVITPVVDFLIDRPDVDASKLAMCGISQGGYWVPQSLAFEHRIAAAIADPGVVDVSASWLVHIPRGMQNLLEEGKSEAFDRDMAMGLRASKETARIWRFRARPYLTDGYYNTLAEVRKYRLEHVAGSITTPLLITDPEHEQFWPGQSQRLASLSGGPTTVVPFTAAEGASFHCQPMARRLTDQRMFDWLDEQLGL</sequence>
<evidence type="ECO:0000256" key="1">
    <source>
        <dbReference type="ARBA" id="ARBA00008645"/>
    </source>
</evidence>
<feature type="domain" description="Peptidase S9 prolyl oligopeptidase catalytic" evidence="2">
    <location>
        <begin position="188"/>
        <end position="278"/>
    </location>
</feature>
<protein>
    <submittedName>
        <fullName evidence="3">Alpha/beta hydrolase family protein DUF1100</fullName>
    </submittedName>
</protein>
<dbReference type="GO" id="GO:0006508">
    <property type="term" value="P:proteolysis"/>
    <property type="evidence" value="ECO:0007669"/>
    <property type="project" value="InterPro"/>
</dbReference>
<dbReference type="InterPro" id="IPR050261">
    <property type="entry name" value="FrsA_esterase"/>
</dbReference>
<proteinExistence type="inferred from homology"/>
<comment type="caution">
    <text evidence="3">The sequence shown here is derived from an EMBL/GenBank/DDBJ whole genome shotgun (WGS) entry which is preliminary data.</text>
</comment>
<accession>A0A652YPC3</accession>
<name>A0A652YPC3_NOCGL</name>
<dbReference type="EMBL" id="VNIQ01000004">
    <property type="protein sequence ID" value="TYQ03972.1"/>
    <property type="molecule type" value="Genomic_DNA"/>
</dbReference>
<dbReference type="Pfam" id="PF00326">
    <property type="entry name" value="Peptidase_S9"/>
    <property type="match status" value="1"/>
</dbReference>
<dbReference type="Gene3D" id="1.20.1440.110">
    <property type="entry name" value="acylaminoacyl peptidase"/>
    <property type="match status" value="1"/>
</dbReference>
<evidence type="ECO:0000259" key="2">
    <source>
        <dbReference type="Pfam" id="PF00326"/>
    </source>
</evidence>
<dbReference type="PANTHER" id="PTHR22946:SF12">
    <property type="entry name" value="CONIDIAL PIGMENT BIOSYNTHESIS PROTEIN AYG1 (AFU_ORTHOLOGUE AFUA_2G17550)"/>
    <property type="match status" value="1"/>
</dbReference>
<dbReference type="SUPFAM" id="SSF53474">
    <property type="entry name" value="alpha/beta-Hydrolases"/>
    <property type="match status" value="1"/>
</dbReference>
<dbReference type="AlphaFoldDB" id="A0A652YPC3"/>
<dbReference type="Gene3D" id="3.40.50.1820">
    <property type="entry name" value="alpha/beta hydrolase"/>
    <property type="match status" value="1"/>
</dbReference>
<dbReference type="InterPro" id="IPR029058">
    <property type="entry name" value="AB_hydrolase_fold"/>
</dbReference>
<gene>
    <name evidence="3" type="ORF">FNL38_104344</name>
</gene>
<reference evidence="3" key="1">
    <citation type="submission" date="2019-07" db="EMBL/GenBank/DDBJ databases">
        <title>Genomic Encyclopedia of Type Strains, Phase IV (KMG-IV): sequencing the most valuable type-strain genomes for metagenomic binning, comparative biology and taxonomic classification.</title>
        <authorList>
            <person name="Goeker M."/>
        </authorList>
    </citation>
    <scope>NUCLEOTIDE SEQUENCE</scope>
    <source>
        <strain evidence="3">DSM 44596</strain>
    </source>
</reference>
<dbReference type="InterPro" id="IPR001375">
    <property type="entry name" value="Peptidase_S9_cat"/>
</dbReference>
<organism evidence="3">
    <name type="scientific">Nocardia globerula</name>
    <dbReference type="NCBI Taxonomy" id="1818"/>
    <lineage>
        <taxon>Bacteria</taxon>
        <taxon>Bacillati</taxon>
        <taxon>Actinomycetota</taxon>
        <taxon>Actinomycetes</taxon>
        <taxon>Mycobacteriales</taxon>
        <taxon>Nocardiaceae</taxon>
        <taxon>Nocardia</taxon>
    </lineage>
</organism>
<keyword evidence="3" id="KW-0378">Hydrolase</keyword>
<comment type="similarity">
    <text evidence="1">Belongs to the AB hydrolase superfamily.</text>
</comment>
<dbReference type="PANTHER" id="PTHR22946">
    <property type="entry name" value="DIENELACTONE HYDROLASE DOMAIN-CONTAINING PROTEIN-RELATED"/>
    <property type="match status" value="1"/>
</dbReference>